<dbReference type="SUPFAM" id="SSF53178">
    <property type="entry name" value="Peptidyl-tRNA hydrolase-like"/>
    <property type="match status" value="1"/>
</dbReference>
<comment type="caution">
    <text evidence="4">The sequence shown here is derived from an EMBL/GenBank/DDBJ whole genome shotgun (WGS) entry which is preliminary data.</text>
</comment>
<evidence type="ECO:0000256" key="3">
    <source>
        <dbReference type="ARBA" id="ARBA00022884"/>
    </source>
</evidence>
<protein>
    <recommendedName>
        <fullName evidence="6">Aminoacyl-tRNA hydrolase</fullName>
    </recommendedName>
</protein>
<accession>A0A1F6DIS2</accession>
<evidence type="ECO:0000256" key="2">
    <source>
        <dbReference type="ARBA" id="ARBA00022801"/>
    </source>
</evidence>
<keyword evidence="3" id="KW-0694">RNA-binding</keyword>
<dbReference type="InterPro" id="IPR036416">
    <property type="entry name" value="Pept_tRNA_hydro_sf"/>
</dbReference>
<sequence>MITVLALRNPEPEYAGTRHNIGADILRAFSEANNFPAFKHDKFLKAEKSIGTIGDHDVQLLLSDTYMNESGQVVLAARLFPENTIVIHDELNVPVGDLKISYDAGAGGHNGVASVTSAFGTAAYTRLRIGIEPNHPVTGDARATFVLKPFTPEERQKIESSTKTFIDALTTIIKEGRETAMLKYHTK</sequence>
<dbReference type="EMBL" id="MFLE01000025">
    <property type="protein sequence ID" value="OGG61220.1"/>
    <property type="molecule type" value="Genomic_DNA"/>
</dbReference>
<dbReference type="Pfam" id="PF01195">
    <property type="entry name" value="Pept_tRNA_hydro"/>
    <property type="match status" value="1"/>
</dbReference>
<gene>
    <name evidence="4" type="ORF">A3C87_03685</name>
</gene>
<dbReference type="GO" id="GO:0000049">
    <property type="term" value="F:tRNA binding"/>
    <property type="evidence" value="ECO:0007669"/>
    <property type="project" value="UniProtKB-KW"/>
</dbReference>
<dbReference type="STRING" id="1798491.A3C87_03685"/>
<dbReference type="Proteomes" id="UP000176511">
    <property type="component" value="Unassembled WGS sequence"/>
</dbReference>
<dbReference type="PANTHER" id="PTHR17224">
    <property type="entry name" value="PEPTIDYL-TRNA HYDROLASE"/>
    <property type="match status" value="1"/>
</dbReference>
<evidence type="ECO:0000313" key="5">
    <source>
        <dbReference type="Proteomes" id="UP000176511"/>
    </source>
</evidence>
<dbReference type="PANTHER" id="PTHR17224:SF1">
    <property type="entry name" value="PEPTIDYL-TRNA HYDROLASE"/>
    <property type="match status" value="1"/>
</dbReference>
<dbReference type="Gene3D" id="3.40.50.1470">
    <property type="entry name" value="Peptidyl-tRNA hydrolase"/>
    <property type="match status" value="1"/>
</dbReference>
<evidence type="ECO:0008006" key="6">
    <source>
        <dbReference type="Google" id="ProtNLM"/>
    </source>
</evidence>
<proteinExistence type="predicted"/>
<name>A0A1F6DIS2_9BACT</name>
<keyword evidence="1" id="KW-0820">tRNA-binding</keyword>
<evidence type="ECO:0000313" key="4">
    <source>
        <dbReference type="EMBL" id="OGG61220.1"/>
    </source>
</evidence>
<dbReference type="AlphaFoldDB" id="A0A1F6DIS2"/>
<dbReference type="InterPro" id="IPR001328">
    <property type="entry name" value="Pept_tRNA_hydro"/>
</dbReference>
<keyword evidence="2" id="KW-0378">Hydrolase</keyword>
<evidence type="ECO:0000256" key="1">
    <source>
        <dbReference type="ARBA" id="ARBA00022555"/>
    </source>
</evidence>
<dbReference type="CDD" id="cd00462">
    <property type="entry name" value="PTH"/>
    <property type="match status" value="1"/>
</dbReference>
<reference evidence="4 5" key="1">
    <citation type="journal article" date="2016" name="Nat. Commun.">
        <title>Thousands of microbial genomes shed light on interconnected biogeochemical processes in an aquifer system.</title>
        <authorList>
            <person name="Anantharaman K."/>
            <person name="Brown C.T."/>
            <person name="Hug L.A."/>
            <person name="Sharon I."/>
            <person name="Castelle C.J."/>
            <person name="Probst A.J."/>
            <person name="Thomas B.C."/>
            <person name="Singh A."/>
            <person name="Wilkins M.J."/>
            <person name="Karaoz U."/>
            <person name="Brodie E.L."/>
            <person name="Williams K.H."/>
            <person name="Hubbard S.S."/>
            <person name="Banfield J.F."/>
        </authorList>
    </citation>
    <scope>NUCLEOTIDE SEQUENCE [LARGE SCALE GENOMIC DNA]</scope>
</reference>
<dbReference type="GO" id="GO:0004045">
    <property type="term" value="F:peptidyl-tRNA hydrolase activity"/>
    <property type="evidence" value="ECO:0007669"/>
    <property type="project" value="InterPro"/>
</dbReference>
<organism evidence="4 5">
    <name type="scientific">Candidatus Kaiserbacteria bacterium RIFCSPHIGHO2_02_FULL_49_34</name>
    <dbReference type="NCBI Taxonomy" id="1798491"/>
    <lineage>
        <taxon>Bacteria</taxon>
        <taxon>Candidatus Kaiseribacteriota</taxon>
    </lineage>
</organism>
<dbReference type="NCBIfam" id="TIGR00447">
    <property type="entry name" value="pth"/>
    <property type="match status" value="1"/>
</dbReference>